<keyword evidence="4" id="KW-1185">Reference proteome</keyword>
<feature type="compositionally biased region" description="Basic and acidic residues" evidence="1">
    <location>
        <begin position="338"/>
        <end position="366"/>
    </location>
</feature>
<protein>
    <submittedName>
        <fullName evidence="3">Uncharacterized protein</fullName>
    </submittedName>
</protein>
<evidence type="ECO:0000313" key="3">
    <source>
        <dbReference type="EMBL" id="TKR76839.1"/>
    </source>
</evidence>
<reference evidence="3 4" key="2">
    <citation type="journal article" date="2019" name="G3 (Bethesda)">
        <title>Hybrid Assembly of the Genome of the Entomopathogenic Nematode Steinernema carpocapsae Identifies the X-Chromosome.</title>
        <authorList>
            <person name="Serra L."/>
            <person name="Macchietto M."/>
            <person name="Macias-Munoz A."/>
            <person name="McGill C.J."/>
            <person name="Rodriguez I.M."/>
            <person name="Rodriguez B."/>
            <person name="Murad R."/>
            <person name="Mortazavi A."/>
        </authorList>
    </citation>
    <scope>NUCLEOTIDE SEQUENCE [LARGE SCALE GENOMIC DNA]</scope>
    <source>
        <strain evidence="3 4">ALL</strain>
    </source>
</reference>
<dbReference type="Proteomes" id="UP000298663">
    <property type="component" value="Unassembled WGS sequence"/>
</dbReference>
<keyword evidence="2" id="KW-0812">Transmembrane</keyword>
<evidence type="ECO:0000256" key="2">
    <source>
        <dbReference type="SAM" id="Phobius"/>
    </source>
</evidence>
<evidence type="ECO:0000256" key="1">
    <source>
        <dbReference type="SAM" id="MobiDB-lite"/>
    </source>
</evidence>
<gene>
    <name evidence="3" type="ORF">L596_017918</name>
</gene>
<accession>A0A4U5N337</accession>
<keyword evidence="2" id="KW-1133">Transmembrane helix</keyword>
<name>A0A4U5N337_STECR</name>
<keyword evidence="2" id="KW-0472">Membrane</keyword>
<feature type="region of interest" description="Disordered" evidence="1">
    <location>
        <begin position="292"/>
        <end position="366"/>
    </location>
</feature>
<feature type="compositionally biased region" description="Polar residues" evidence="1">
    <location>
        <begin position="314"/>
        <end position="336"/>
    </location>
</feature>
<reference evidence="3 4" key="1">
    <citation type="journal article" date="2015" name="Genome Biol.">
        <title>Comparative genomics of Steinernema reveals deeply conserved gene regulatory networks.</title>
        <authorList>
            <person name="Dillman A.R."/>
            <person name="Macchietto M."/>
            <person name="Porter C.F."/>
            <person name="Rogers A."/>
            <person name="Williams B."/>
            <person name="Antoshechkin I."/>
            <person name="Lee M.M."/>
            <person name="Goodwin Z."/>
            <person name="Lu X."/>
            <person name="Lewis E.E."/>
            <person name="Goodrich-Blair H."/>
            <person name="Stock S.P."/>
            <person name="Adams B.J."/>
            <person name="Sternberg P.W."/>
            <person name="Mortazavi A."/>
        </authorList>
    </citation>
    <scope>NUCLEOTIDE SEQUENCE [LARGE SCALE GENOMIC DNA]</scope>
    <source>
        <strain evidence="3 4">ALL</strain>
    </source>
</reference>
<sequence length="366" mass="41221">MRTSTIAFVVFCVVFSFRVHAWSLFPGGIVRFPAVSVNHSTDEEYLYKWKKASLHRLQILDDHLALRFLFPFDDVNQCYMGDAYVSIHQAAILKDGQDVYVTVKDLYTIKPNDYEKRSFVKSVHFDLKDVQKQIQNDSMKFDPLSFGNGSFEITSLPSETNRTMSLRVDVNQGDGLFTVLGIIASGIRQNSSACPPFKVFVSGGYAYKKFSIENPEDIEESPREAYFRLFNYYMKIAVMPLLICLMFLGFSALLIHGVCSLVSREAVVKLNLAITPPKKACYKLQNVEKTQETQDVTKKKKKTSSGGSQDTTVDKTMSSTFDVTQDVQSKKNSAAEGSNKESSSKTKDSKKSDKTEKTTKSDKMSE</sequence>
<comment type="caution">
    <text evidence="3">The sequence shown here is derived from an EMBL/GenBank/DDBJ whole genome shotgun (WGS) entry which is preliminary data.</text>
</comment>
<dbReference type="EMBL" id="AZBU02000005">
    <property type="protein sequence ID" value="TKR76839.1"/>
    <property type="molecule type" value="Genomic_DNA"/>
</dbReference>
<organism evidence="3 4">
    <name type="scientific">Steinernema carpocapsae</name>
    <name type="common">Entomopathogenic nematode</name>
    <dbReference type="NCBI Taxonomy" id="34508"/>
    <lineage>
        <taxon>Eukaryota</taxon>
        <taxon>Metazoa</taxon>
        <taxon>Ecdysozoa</taxon>
        <taxon>Nematoda</taxon>
        <taxon>Chromadorea</taxon>
        <taxon>Rhabditida</taxon>
        <taxon>Tylenchina</taxon>
        <taxon>Panagrolaimomorpha</taxon>
        <taxon>Strongyloidoidea</taxon>
        <taxon>Steinernematidae</taxon>
        <taxon>Steinernema</taxon>
    </lineage>
</organism>
<proteinExistence type="predicted"/>
<dbReference type="AlphaFoldDB" id="A0A4U5N337"/>
<feature type="transmembrane region" description="Helical" evidence="2">
    <location>
        <begin position="232"/>
        <end position="255"/>
    </location>
</feature>
<evidence type="ECO:0000313" key="4">
    <source>
        <dbReference type="Proteomes" id="UP000298663"/>
    </source>
</evidence>